<organism evidence="5 6">
    <name type="scientific">Gracilariopsis chorda</name>
    <dbReference type="NCBI Taxonomy" id="448386"/>
    <lineage>
        <taxon>Eukaryota</taxon>
        <taxon>Rhodophyta</taxon>
        <taxon>Florideophyceae</taxon>
        <taxon>Rhodymeniophycidae</taxon>
        <taxon>Gracilariales</taxon>
        <taxon>Gracilariaceae</taxon>
        <taxon>Gracilariopsis</taxon>
    </lineage>
</organism>
<evidence type="ECO:0000259" key="4">
    <source>
        <dbReference type="PROSITE" id="PS50868"/>
    </source>
</evidence>
<accession>A0A2V3IDZ4</accession>
<keyword evidence="6" id="KW-1185">Reference proteome</keyword>
<dbReference type="InterPro" id="IPR053201">
    <property type="entry name" value="Flavunoidine_N-MTase"/>
</dbReference>
<proteinExistence type="predicted"/>
<gene>
    <name evidence="5" type="ORF">BWQ96_10017</name>
</gene>
<dbReference type="OrthoDB" id="5984008at2759"/>
<dbReference type="PANTHER" id="PTHR12350">
    <property type="entry name" value="HISTONE-LYSINE N-METHYLTRANSFERASE-RELATED"/>
    <property type="match status" value="1"/>
</dbReference>
<protein>
    <submittedName>
        <fullName evidence="5">Histone-lysine N-methyltransferase, H3 lysine-36 specific</fullName>
    </submittedName>
</protein>
<sequence length="176" mass="19121">MTSGITLVTPRHDEKKGLVLVADQHIRRGAVIIEEQAEILDRASMHSVQYTPSKHAHTFEGGILKLAEHMCEPNCGIAIVPVAADSSNAERVLVKLVALRNISGGESVGFNYNTSDWCFSHPFQCECGANSCTGLIGGFSKLTSKQQQSLFELFDAPYIAEGVLGNLDSQENVMQE</sequence>
<evidence type="ECO:0000313" key="5">
    <source>
        <dbReference type="EMBL" id="PXF40272.1"/>
    </source>
</evidence>
<dbReference type="PANTHER" id="PTHR12350:SF19">
    <property type="entry name" value="SET DOMAIN-CONTAINING PROTEIN"/>
    <property type="match status" value="1"/>
</dbReference>
<keyword evidence="1 5" id="KW-0489">Methyltransferase</keyword>
<dbReference type="InterPro" id="IPR046341">
    <property type="entry name" value="SET_dom_sf"/>
</dbReference>
<reference evidence="5 6" key="1">
    <citation type="journal article" date="2018" name="Mol. Biol. Evol.">
        <title>Analysis of the draft genome of the red seaweed Gracilariopsis chorda provides insights into genome size evolution in Rhodophyta.</title>
        <authorList>
            <person name="Lee J."/>
            <person name="Yang E.C."/>
            <person name="Graf L."/>
            <person name="Yang J.H."/>
            <person name="Qiu H."/>
            <person name="Zel Zion U."/>
            <person name="Chan C.X."/>
            <person name="Stephens T.G."/>
            <person name="Weber A.P.M."/>
            <person name="Boo G.H."/>
            <person name="Boo S.M."/>
            <person name="Kim K.M."/>
            <person name="Shin Y."/>
            <person name="Jung M."/>
            <person name="Lee S.J."/>
            <person name="Yim H.S."/>
            <person name="Lee J.H."/>
            <person name="Bhattacharya D."/>
            <person name="Yoon H.S."/>
        </authorList>
    </citation>
    <scope>NUCLEOTIDE SEQUENCE [LARGE SCALE GENOMIC DNA]</scope>
    <source>
        <strain evidence="5 6">SKKU-2015</strain>
        <tissue evidence="5">Whole body</tissue>
    </source>
</reference>
<dbReference type="InterPro" id="IPR001214">
    <property type="entry name" value="SET_dom"/>
</dbReference>
<name>A0A2V3IDZ4_9FLOR</name>
<feature type="domain" description="Post-SET" evidence="4">
    <location>
        <begin position="121"/>
        <end position="137"/>
    </location>
</feature>
<comment type="caution">
    <text evidence="5">The sequence shown here is derived from an EMBL/GenBank/DDBJ whole genome shotgun (WGS) entry which is preliminary data.</text>
</comment>
<dbReference type="PROSITE" id="PS50868">
    <property type="entry name" value="POST_SET"/>
    <property type="match status" value="1"/>
</dbReference>
<dbReference type="EMBL" id="NBIV01000328">
    <property type="protein sequence ID" value="PXF40272.1"/>
    <property type="molecule type" value="Genomic_DNA"/>
</dbReference>
<dbReference type="Pfam" id="PF00856">
    <property type="entry name" value="SET"/>
    <property type="match status" value="1"/>
</dbReference>
<evidence type="ECO:0000313" key="6">
    <source>
        <dbReference type="Proteomes" id="UP000247409"/>
    </source>
</evidence>
<dbReference type="STRING" id="448386.A0A2V3IDZ4"/>
<dbReference type="Proteomes" id="UP000247409">
    <property type="component" value="Unassembled WGS sequence"/>
</dbReference>
<dbReference type="InterPro" id="IPR003616">
    <property type="entry name" value="Post-SET_dom"/>
</dbReference>
<dbReference type="GO" id="GO:0008168">
    <property type="term" value="F:methyltransferase activity"/>
    <property type="evidence" value="ECO:0007669"/>
    <property type="project" value="UniProtKB-KW"/>
</dbReference>
<dbReference type="Gene3D" id="2.170.270.10">
    <property type="entry name" value="SET domain"/>
    <property type="match status" value="1"/>
</dbReference>
<evidence type="ECO:0000256" key="1">
    <source>
        <dbReference type="ARBA" id="ARBA00022603"/>
    </source>
</evidence>
<evidence type="ECO:0000256" key="3">
    <source>
        <dbReference type="ARBA" id="ARBA00022691"/>
    </source>
</evidence>
<keyword evidence="2 5" id="KW-0808">Transferase</keyword>
<keyword evidence="3" id="KW-0949">S-adenosyl-L-methionine</keyword>
<evidence type="ECO:0000256" key="2">
    <source>
        <dbReference type="ARBA" id="ARBA00022679"/>
    </source>
</evidence>
<dbReference type="GO" id="GO:0032259">
    <property type="term" value="P:methylation"/>
    <property type="evidence" value="ECO:0007669"/>
    <property type="project" value="UniProtKB-KW"/>
</dbReference>
<dbReference type="SUPFAM" id="SSF82199">
    <property type="entry name" value="SET domain"/>
    <property type="match status" value="1"/>
</dbReference>
<dbReference type="AlphaFoldDB" id="A0A2V3IDZ4"/>